<sequence length="319" mass="33655">MGRDGDEPNRVERHDGDHERMRWRSLVVVALVVVALVVLAGCNGALGGDGESTATVTPAAVPTDRPTATAHPALAPGLTRRGIEDPDALLAAHADALEDRSFTTRSNTTVEFANGSVATRGTSATYAGPSGEAVRLVLDRNGTDEPSHIEAWQRDGELLVNRTYTNGTTSYDRIAVGSQQRVGTYGAGSLEYLLDSTSLAGTSVAERAHNGTPVYVVRGRTESQLMDGTTFRLVVGPNGLIQRYRVMRATFADNESATATTVVTYDDVGTTPSPERPAWVDTARNRTTTVPGAVTTTAPRPTDSTATEAATAAESTTNP</sequence>
<reference evidence="3 4" key="1">
    <citation type="journal article" date="2014" name="PLoS Genet.">
        <title>Phylogenetically driven sequencing of extremely halophilic archaea reveals strategies for static and dynamic osmo-response.</title>
        <authorList>
            <person name="Becker E.A."/>
            <person name="Seitzer P.M."/>
            <person name="Tritt A."/>
            <person name="Larsen D."/>
            <person name="Krusor M."/>
            <person name="Yao A.I."/>
            <person name="Wu D."/>
            <person name="Madern D."/>
            <person name="Eisen J.A."/>
            <person name="Darling A.E."/>
            <person name="Facciotti M.T."/>
        </authorList>
    </citation>
    <scope>NUCLEOTIDE SEQUENCE [LARGE SCALE GENOMIC DNA]</scope>
    <source>
        <strain evidence="3 4">100A6</strain>
    </source>
</reference>
<evidence type="ECO:0000313" key="3">
    <source>
        <dbReference type="EMBL" id="EMA40135.1"/>
    </source>
</evidence>
<evidence type="ECO:0000256" key="2">
    <source>
        <dbReference type="SAM" id="Phobius"/>
    </source>
</evidence>
<feature type="transmembrane region" description="Helical" evidence="2">
    <location>
        <begin position="26"/>
        <end position="46"/>
    </location>
</feature>
<gene>
    <name evidence="3" type="ORF">C447_04912</name>
</gene>
<name>M0M6Y6_9EURY</name>
<accession>M0M6Y6</accession>
<dbReference type="Proteomes" id="UP000011566">
    <property type="component" value="Unassembled WGS sequence"/>
</dbReference>
<evidence type="ECO:0000313" key="4">
    <source>
        <dbReference type="Proteomes" id="UP000011566"/>
    </source>
</evidence>
<keyword evidence="4" id="KW-1185">Reference proteome</keyword>
<dbReference type="eggNOG" id="arCOG02830">
    <property type="taxonomic scope" value="Archaea"/>
</dbReference>
<feature type="compositionally biased region" description="Low complexity" evidence="1">
    <location>
        <begin position="53"/>
        <end position="70"/>
    </location>
</feature>
<evidence type="ECO:0000256" key="1">
    <source>
        <dbReference type="SAM" id="MobiDB-lite"/>
    </source>
</evidence>
<comment type="caution">
    <text evidence="3">The sequence shown here is derived from an EMBL/GenBank/DDBJ whole genome shotgun (WGS) entry which is preliminary data.</text>
</comment>
<dbReference type="AlphaFoldDB" id="M0M6Y6"/>
<keyword evidence="2" id="KW-0812">Transmembrane</keyword>
<protein>
    <submittedName>
        <fullName evidence="3">Uncharacterized protein</fullName>
    </submittedName>
</protein>
<dbReference type="PATRIC" id="fig|1132509.6.peg.1134"/>
<proteinExistence type="predicted"/>
<feature type="region of interest" description="Disordered" evidence="1">
    <location>
        <begin position="50"/>
        <end position="71"/>
    </location>
</feature>
<feature type="region of interest" description="Disordered" evidence="1">
    <location>
        <begin position="287"/>
        <end position="319"/>
    </location>
</feature>
<keyword evidence="2" id="KW-1133">Transmembrane helix</keyword>
<organism evidence="3 4">
    <name type="scientific">Halococcus hamelinensis 100A6</name>
    <dbReference type="NCBI Taxonomy" id="1132509"/>
    <lineage>
        <taxon>Archaea</taxon>
        <taxon>Methanobacteriati</taxon>
        <taxon>Methanobacteriota</taxon>
        <taxon>Stenosarchaea group</taxon>
        <taxon>Halobacteria</taxon>
        <taxon>Halobacteriales</taxon>
        <taxon>Halococcaceae</taxon>
        <taxon>Halococcus</taxon>
    </lineage>
</organism>
<dbReference type="EMBL" id="AOMB01000013">
    <property type="protein sequence ID" value="EMA40135.1"/>
    <property type="molecule type" value="Genomic_DNA"/>
</dbReference>
<keyword evidence="2" id="KW-0472">Membrane</keyword>